<evidence type="ECO:0000313" key="2">
    <source>
        <dbReference type="EMBL" id="CAL5141885.1"/>
    </source>
</evidence>
<dbReference type="PANTHER" id="PTHR33332">
    <property type="entry name" value="REVERSE TRANSCRIPTASE DOMAIN-CONTAINING PROTEIN"/>
    <property type="match status" value="1"/>
</dbReference>
<evidence type="ECO:0000259" key="1">
    <source>
        <dbReference type="PROSITE" id="PS50878"/>
    </source>
</evidence>
<proteinExistence type="predicted"/>
<dbReference type="Pfam" id="PF00078">
    <property type="entry name" value="RVT_1"/>
    <property type="match status" value="1"/>
</dbReference>
<name>A0AAV2U2D3_CALDB</name>
<dbReference type="InterPro" id="IPR000477">
    <property type="entry name" value="RT_dom"/>
</dbReference>
<accession>A0AAV2U2D3</accession>
<dbReference type="EMBL" id="CAXLJL010000933">
    <property type="protein sequence ID" value="CAL5141885.1"/>
    <property type="molecule type" value="Genomic_DNA"/>
</dbReference>
<comment type="caution">
    <text evidence="2">The sequence shown here is derived from an EMBL/GenBank/DDBJ whole genome shotgun (WGS) entry which is preliminary data.</text>
</comment>
<sequence>MSIIILLLDMQKAFDRVAHKHLVYKLAKVGIRPPLLDLLASYLHGRQQIVRIGQCDSTPAQVASGVIQGSVLGPLLFLVYTNDVTDVIANGKTFIYADDIKIVYKFRRDDLQHLLTCIQADMLSLDSWSEKWLIKFSASKSIVLPYKCHIPSDCVSLGGQYLTLSPSVRDLGLRYSANFNFFEQVDYQIARARKTIGYLRYRIHLPAARLELYKICVRPVLETYTIIYGNVRKCDRLAIESVQRTFTKSILGWSTPLSYRQRCLDLRLEPLWMRRLKLNLNLVHGIAYGHAFSNSILKKREPIHTYSLRNKESCLIETPARTAVRHRFFTVQYATLWNRLPQHIRTASNKFTFKALLSRYLTLSNICRLFRINCTDDDLYEQGPGAI</sequence>
<dbReference type="AlphaFoldDB" id="A0AAV2U2D3"/>
<evidence type="ECO:0000313" key="3">
    <source>
        <dbReference type="Proteomes" id="UP001497525"/>
    </source>
</evidence>
<reference evidence="2" key="1">
    <citation type="submission" date="2024-06" db="EMBL/GenBank/DDBJ databases">
        <authorList>
            <person name="Liu X."/>
            <person name="Lenzi L."/>
            <person name="Haldenby T S."/>
            <person name="Uol C."/>
        </authorList>
    </citation>
    <scope>NUCLEOTIDE SEQUENCE</scope>
</reference>
<gene>
    <name evidence="2" type="ORF">CDAUBV1_LOCUS17185</name>
</gene>
<feature type="domain" description="Reverse transcriptase" evidence="1">
    <location>
        <begin position="1"/>
        <end position="175"/>
    </location>
</feature>
<dbReference type="PROSITE" id="PS50878">
    <property type="entry name" value="RT_POL"/>
    <property type="match status" value="1"/>
</dbReference>
<organism evidence="2 3">
    <name type="scientific">Calicophoron daubneyi</name>
    <name type="common">Rumen fluke</name>
    <name type="synonym">Paramphistomum daubneyi</name>
    <dbReference type="NCBI Taxonomy" id="300641"/>
    <lineage>
        <taxon>Eukaryota</taxon>
        <taxon>Metazoa</taxon>
        <taxon>Spiralia</taxon>
        <taxon>Lophotrochozoa</taxon>
        <taxon>Platyhelminthes</taxon>
        <taxon>Trematoda</taxon>
        <taxon>Digenea</taxon>
        <taxon>Plagiorchiida</taxon>
        <taxon>Pronocephalata</taxon>
        <taxon>Paramphistomoidea</taxon>
        <taxon>Paramphistomidae</taxon>
        <taxon>Calicophoron</taxon>
    </lineage>
</organism>
<dbReference type="Proteomes" id="UP001497525">
    <property type="component" value="Unassembled WGS sequence"/>
</dbReference>
<protein>
    <recommendedName>
        <fullName evidence="1">Reverse transcriptase domain-containing protein</fullName>
    </recommendedName>
</protein>